<dbReference type="GO" id="GO:0071916">
    <property type="term" value="F:dipeptide transmembrane transporter activity"/>
    <property type="evidence" value="ECO:0007669"/>
    <property type="project" value="TreeGrafter"/>
</dbReference>
<comment type="similarity">
    <text evidence="7">Belongs to the binding-protein-dependent transport system permease family.</text>
</comment>
<dbReference type="InterPro" id="IPR035906">
    <property type="entry name" value="MetI-like_sf"/>
</dbReference>
<dbReference type="AlphaFoldDB" id="A0A5N6A0L7"/>
<evidence type="ECO:0000313" key="9">
    <source>
        <dbReference type="EMBL" id="KAB8162307.1"/>
    </source>
</evidence>
<dbReference type="PANTHER" id="PTHR43386:SF1">
    <property type="entry name" value="D,D-DIPEPTIDE TRANSPORT SYSTEM PERMEASE PROTEIN DDPC-RELATED"/>
    <property type="match status" value="1"/>
</dbReference>
<gene>
    <name evidence="9" type="ORF">FH607_022670</name>
</gene>
<dbReference type="GO" id="GO:0005886">
    <property type="term" value="C:plasma membrane"/>
    <property type="evidence" value="ECO:0007669"/>
    <property type="project" value="UniProtKB-SubCell"/>
</dbReference>
<organism evidence="9 10">
    <name type="scientific">Streptomyces mimosae</name>
    <dbReference type="NCBI Taxonomy" id="2586635"/>
    <lineage>
        <taxon>Bacteria</taxon>
        <taxon>Bacillati</taxon>
        <taxon>Actinomycetota</taxon>
        <taxon>Actinomycetes</taxon>
        <taxon>Kitasatosporales</taxon>
        <taxon>Streptomycetaceae</taxon>
        <taxon>Streptomyces</taxon>
    </lineage>
</organism>
<dbReference type="Gene3D" id="1.10.3720.10">
    <property type="entry name" value="MetI-like"/>
    <property type="match status" value="1"/>
</dbReference>
<dbReference type="Proteomes" id="UP000314251">
    <property type="component" value="Unassembled WGS sequence"/>
</dbReference>
<name>A0A5N6A0L7_9ACTN</name>
<dbReference type="InterPro" id="IPR050366">
    <property type="entry name" value="BP-dependent_transpt_permease"/>
</dbReference>
<feature type="transmembrane region" description="Helical" evidence="7">
    <location>
        <begin position="209"/>
        <end position="230"/>
    </location>
</feature>
<dbReference type="PANTHER" id="PTHR43386">
    <property type="entry name" value="OLIGOPEPTIDE TRANSPORT SYSTEM PERMEASE PROTEIN APPC"/>
    <property type="match status" value="1"/>
</dbReference>
<dbReference type="EMBL" id="VDLY02000015">
    <property type="protein sequence ID" value="KAB8162307.1"/>
    <property type="molecule type" value="Genomic_DNA"/>
</dbReference>
<feature type="transmembrane region" description="Helical" evidence="7">
    <location>
        <begin position="147"/>
        <end position="166"/>
    </location>
</feature>
<accession>A0A5N6A0L7</accession>
<keyword evidence="10" id="KW-1185">Reference proteome</keyword>
<evidence type="ECO:0000256" key="1">
    <source>
        <dbReference type="ARBA" id="ARBA00004651"/>
    </source>
</evidence>
<keyword evidence="4 7" id="KW-0812">Transmembrane</keyword>
<comment type="caution">
    <text evidence="9">The sequence shown here is derived from an EMBL/GenBank/DDBJ whole genome shotgun (WGS) entry which is preliminary data.</text>
</comment>
<evidence type="ECO:0000256" key="3">
    <source>
        <dbReference type="ARBA" id="ARBA00022475"/>
    </source>
</evidence>
<dbReference type="CDD" id="cd06261">
    <property type="entry name" value="TM_PBP2"/>
    <property type="match status" value="1"/>
</dbReference>
<evidence type="ECO:0000256" key="7">
    <source>
        <dbReference type="RuleBase" id="RU363032"/>
    </source>
</evidence>
<dbReference type="Pfam" id="PF00528">
    <property type="entry name" value="BPD_transp_1"/>
    <property type="match status" value="1"/>
</dbReference>
<keyword evidence="2 7" id="KW-0813">Transport</keyword>
<reference evidence="9" key="1">
    <citation type="submission" date="2019-10" db="EMBL/GenBank/DDBJ databases">
        <title>Nonomuraea sp. nov., isolated from Phyllanthus amarus.</title>
        <authorList>
            <person name="Klykleung N."/>
            <person name="Tanasupawat S."/>
        </authorList>
    </citation>
    <scope>NUCLEOTIDE SEQUENCE [LARGE SCALE GENOMIC DNA]</scope>
    <source>
        <strain evidence="9">3MP-10</strain>
    </source>
</reference>
<keyword evidence="5 7" id="KW-1133">Transmembrane helix</keyword>
<dbReference type="PROSITE" id="PS50928">
    <property type="entry name" value="ABC_TM1"/>
    <property type="match status" value="1"/>
</dbReference>
<evidence type="ECO:0000256" key="6">
    <source>
        <dbReference type="ARBA" id="ARBA00023136"/>
    </source>
</evidence>
<dbReference type="InterPro" id="IPR000515">
    <property type="entry name" value="MetI-like"/>
</dbReference>
<sequence>MAAAEEGSIEAAAGPRRRRWREPKLLTGAGIVIVIVLFGLLGPLLTQDPYAVDNIGMTPPSGDHLLGTTQTGEDVLAQLAHGTRGSLLIGVMVGAMTLALSSFFGILGAFVGGFLDELFSLFTNIVLVIPGLPLMIVIGSYVEQKSIFLVASVLALTGWAAGARVVRAQTLSLRDRDYVLATRVAGESTWRIICVEILPNLLPVLSSGFVFSIVFAILGEAGLAFIGIGASDSLTWGTMLADAQNGQALLLGGWWWFVAPGFLIAILGCGLALINFSIDEIINPKLRPARARKRSS</sequence>
<dbReference type="SUPFAM" id="SSF161098">
    <property type="entry name" value="MetI-like"/>
    <property type="match status" value="1"/>
</dbReference>
<keyword evidence="3" id="KW-1003">Cell membrane</keyword>
<keyword evidence="6 7" id="KW-0472">Membrane</keyword>
<evidence type="ECO:0000256" key="5">
    <source>
        <dbReference type="ARBA" id="ARBA00022989"/>
    </source>
</evidence>
<proteinExistence type="inferred from homology"/>
<evidence type="ECO:0000313" key="10">
    <source>
        <dbReference type="Proteomes" id="UP000314251"/>
    </source>
</evidence>
<feature type="domain" description="ABC transmembrane type-1" evidence="8">
    <location>
        <begin position="87"/>
        <end position="275"/>
    </location>
</feature>
<evidence type="ECO:0000259" key="8">
    <source>
        <dbReference type="PROSITE" id="PS50928"/>
    </source>
</evidence>
<evidence type="ECO:0000256" key="4">
    <source>
        <dbReference type="ARBA" id="ARBA00022692"/>
    </source>
</evidence>
<feature type="transmembrane region" description="Helical" evidence="7">
    <location>
        <begin position="254"/>
        <end position="278"/>
    </location>
</feature>
<feature type="transmembrane region" description="Helical" evidence="7">
    <location>
        <begin position="25"/>
        <end position="45"/>
    </location>
</feature>
<protein>
    <submittedName>
        <fullName evidence="9">ABC transporter permease subunit</fullName>
    </submittedName>
</protein>
<feature type="transmembrane region" description="Helical" evidence="7">
    <location>
        <begin position="87"/>
        <end position="111"/>
    </location>
</feature>
<comment type="subcellular location">
    <subcellularLocation>
        <location evidence="1 7">Cell membrane</location>
        <topology evidence="1 7">Multi-pass membrane protein</topology>
    </subcellularLocation>
</comment>
<feature type="transmembrane region" description="Helical" evidence="7">
    <location>
        <begin position="118"/>
        <end position="141"/>
    </location>
</feature>
<evidence type="ECO:0000256" key="2">
    <source>
        <dbReference type="ARBA" id="ARBA00022448"/>
    </source>
</evidence>
<dbReference type="OrthoDB" id="6637947at2"/>